<evidence type="ECO:0000313" key="1">
    <source>
        <dbReference type="EMBL" id="PKD43794.1"/>
    </source>
</evidence>
<evidence type="ECO:0000313" key="2">
    <source>
        <dbReference type="Proteomes" id="UP000233398"/>
    </source>
</evidence>
<sequence length="64" mass="7448">MAEVDKYEEMIENPTKHQLKAIHHARERACIDAMKSSSSKNPHNKGSDLAGLWNYVYEEYLQIQ</sequence>
<comment type="caution">
    <text evidence="1">The sequence shown here is derived from an EMBL/GenBank/DDBJ whole genome shotgun (WGS) entry which is preliminary data.</text>
</comment>
<reference evidence="1 2" key="1">
    <citation type="submission" date="2017-11" db="EMBL/GenBank/DDBJ databases">
        <title>Rhodohalobacter 15182 sp. nov., isolated from a salt lake.</title>
        <authorList>
            <person name="Han S."/>
        </authorList>
    </citation>
    <scope>NUCLEOTIDE SEQUENCE [LARGE SCALE GENOMIC DNA]</scope>
    <source>
        <strain evidence="1 2">15182</strain>
    </source>
</reference>
<proteinExistence type="predicted"/>
<keyword evidence="2" id="KW-1185">Reference proteome</keyword>
<dbReference type="Proteomes" id="UP000233398">
    <property type="component" value="Unassembled WGS sequence"/>
</dbReference>
<dbReference type="OrthoDB" id="1524971at2"/>
<gene>
    <name evidence="1" type="ORF">CWD77_09550</name>
</gene>
<dbReference type="EMBL" id="PISP01000002">
    <property type="protein sequence ID" value="PKD43794.1"/>
    <property type="molecule type" value="Genomic_DNA"/>
</dbReference>
<dbReference type="AlphaFoldDB" id="A0A2N0VHZ9"/>
<organism evidence="1 2">
    <name type="scientific">Rhodohalobacter barkolensis</name>
    <dbReference type="NCBI Taxonomy" id="2053187"/>
    <lineage>
        <taxon>Bacteria</taxon>
        <taxon>Pseudomonadati</taxon>
        <taxon>Balneolota</taxon>
        <taxon>Balneolia</taxon>
        <taxon>Balneolales</taxon>
        <taxon>Balneolaceae</taxon>
        <taxon>Rhodohalobacter</taxon>
    </lineage>
</organism>
<accession>A0A2N0VHZ9</accession>
<dbReference type="RefSeq" id="WP_101073333.1">
    <property type="nucleotide sequence ID" value="NZ_PISP01000002.1"/>
</dbReference>
<name>A0A2N0VHZ9_9BACT</name>
<protein>
    <submittedName>
        <fullName evidence="1">Uncharacterized protein</fullName>
    </submittedName>
</protein>